<keyword evidence="1" id="KW-0472">Membrane</keyword>
<reference evidence="5 6" key="1">
    <citation type="submission" date="2018-08" db="EMBL/GenBank/DDBJ databases">
        <title>A genome reference for cultivated species of the human gut microbiota.</title>
        <authorList>
            <person name="Zou Y."/>
            <person name="Xue W."/>
            <person name="Luo G."/>
        </authorList>
    </citation>
    <scope>NUCLEOTIDE SEQUENCE [LARGE SCALE GENOMIC DNA]</scope>
    <source>
        <strain evidence="2 5">AF19-10AC</strain>
        <strain evidence="3 6">AF36-16BH</strain>
    </source>
</reference>
<feature type="transmembrane region" description="Helical" evidence="1">
    <location>
        <begin position="390"/>
        <end position="410"/>
    </location>
</feature>
<reference evidence="4 7" key="2">
    <citation type="journal article" date="2019" name="Science, e1252229">
        <title>Invertible promoters mediate bacterial phase variation, antibiotic resistance, and host adaptation in the gut.</title>
        <authorList>
            <person name="Jiang X."/>
            <person name="Hall A.B."/>
            <person name="Arthur T.D."/>
            <person name="Plichta D.R."/>
            <person name="Covington C.T."/>
            <person name="Poyet M."/>
            <person name="Crothers J."/>
            <person name="Moses P.L."/>
            <person name="Tolonen A.C."/>
            <person name="Vlamakis H."/>
            <person name="Alm E.J."/>
            <person name="Xavier R.J."/>
        </authorList>
    </citation>
    <scope>NUCLEOTIDE SEQUENCE [LARGE SCALE GENOMIC DNA]</scope>
    <source>
        <strain evidence="7">bf_0095</strain>
        <strain evidence="4">Bf_0095</strain>
    </source>
</reference>
<evidence type="ECO:0000313" key="4">
    <source>
        <dbReference type="EMBL" id="RYT80607.1"/>
    </source>
</evidence>
<evidence type="ECO:0000313" key="7">
    <source>
        <dbReference type="Proteomes" id="UP000291191"/>
    </source>
</evidence>
<keyword evidence="1" id="KW-0812">Transmembrane</keyword>
<evidence type="ECO:0000313" key="5">
    <source>
        <dbReference type="Proteomes" id="UP000284772"/>
    </source>
</evidence>
<sequence length="429" mass="49077">MKYIKNILMLWVFLLPCLLFAQLDSKIRHHVILAFDNAGYNINSSLNVPAAQNPKILRQLNRILLDGDSQIPPYFRDGDLFSAISFSLGAAEDMDKFVTVLSTPNGKQLKYSTPDKDEMRNAILHTQWNYLATQGIKKSDSFSMLSLSRPYSLLALGSDEATALNNRTFLVMVTDDHYNGNNSDKEVKDVNACQDKTKKLDVNSIMELCSNIQENYQFKYIQKYDCTERGKLLSAIVFEILPLQRYFTIETALEYPSAVKAKRVAKGGYEIEFECQDRNHPNYKVRKTVVTLQNEKGAVDSVTLMPDGKAFFHIKESTIPVNTSLQLQSWVNIKDGFYDSMVMSAYGDETHASRGLVRQLKIEFEETASVFKAMPFLWFFCDDDQEKAALIWRCIGVALLCIIFFCIAVVNISKQYNQRFFDEKHIHLK</sequence>
<dbReference type="OrthoDB" id="9861663at2"/>
<dbReference type="Proteomes" id="UP000285013">
    <property type="component" value="Unassembled WGS sequence"/>
</dbReference>
<name>A0A3E4L2M1_9BACE</name>
<dbReference type="EMBL" id="QRWT01000011">
    <property type="protein sequence ID" value="RGT51465.1"/>
    <property type="molecule type" value="Genomic_DNA"/>
</dbReference>
<dbReference type="RefSeq" id="WP_007661659.1">
    <property type="nucleotide sequence ID" value="NZ_CABMMK010000002.1"/>
</dbReference>
<dbReference type="GeneID" id="26158879"/>
<protein>
    <submittedName>
        <fullName evidence="4">Uncharacterized protein</fullName>
    </submittedName>
</protein>
<dbReference type="EMBL" id="RCXO01000010">
    <property type="protein sequence ID" value="RYT80607.1"/>
    <property type="molecule type" value="Genomic_DNA"/>
</dbReference>
<evidence type="ECO:0000313" key="3">
    <source>
        <dbReference type="EMBL" id="RHL95224.1"/>
    </source>
</evidence>
<keyword evidence="7" id="KW-1185">Reference proteome</keyword>
<dbReference type="Proteomes" id="UP000291191">
    <property type="component" value="Unassembled WGS sequence"/>
</dbReference>
<evidence type="ECO:0000313" key="2">
    <source>
        <dbReference type="EMBL" id="RGT51465.1"/>
    </source>
</evidence>
<evidence type="ECO:0000313" key="6">
    <source>
        <dbReference type="Proteomes" id="UP000285013"/>
    </source>
</evidence>
<proteinExistence type="predicted"/>
<organism evidence="4 7">
    <name type="scientific">Bacteroides intestinalis</name>
    <dbReference type="NCBI Taxonomy" id="329854"/>
    <lineage>
        <taxon>Bacteria</taxon>
        <taxon>Pseudomonadati</taxon>
        <taxon>Bacteroidota</taxon>
        <taxon>Bacteroidia</taxon>
        <taxon>Bacteroidales</taxon>
        <taxon>Bacteroidaceae</taxon>
        <taxon>Bacteroides</taxon>
    </lineage>
</organism>
<dbReference type="Proteomes" id="UP000284772">
    <property type="component" value="Unassembled WGS sequence"/>
</dbReference>
<keyword evidence="1" id="KW-1133">Transmembrane helix</keyword>
<dbReference type="EMBL" id="QRPE01000003">
    <property type="protein sequence ID" value="RHL95224.1"/>
    <property type="molecule type" value="Genomic_DNA"/>
</dbReference>
<gene>
    <name evidence="2" type="ORF">DWX27_12240</name>
    <name evidence="3" type="ORF">DWZ95_05275</name>
    <name evidence="4" type="ORF">EAJ06_09290</name>
</gene>
<evidence type="ECO:0000256" key="1">
    <source>
        <dbReference type="SAM" id="Phobius"/>
    </source>
</evidence>
<dbReference type="AlphaFoldDB" id="A0A3E4L2M1"/>
<accession>A0A3E4L2M1</accession>
<comment type="caution">
    <text evidence="4">The sequence shown here is derived from an EMBL/GenBank/DDBJ whole genome shotgun (WGS) entry which is preliminary data.</text>
</comment>